<reference evidence="1 2" key="1">
    <citation type="submission" date="2017-07" db="EMBL/GenBank/DDBJ databases">
        <title>Flavobacterium cyanobacteriorum sp. nov., isolated from cyanobacterial aggregates in a eutrophic lake.</title>
        <authorList>
            <person name="Cai H."/>
        </authorList>
    </citation>
    <scope>NUCLEOTIDE SEQUENCE [LARGE SCALE GENOMIC DNA]</scope>
    <source>
        <strain evidence="1 2">TH021</strain>
    </source>
</reference>
<evidence type="ECO:0000313" key="1">
    <source>
        <dbReference type="EMBL" id="OYQ35683.1"/>
    </source>
</evidence>
<protein>
    <submittedName>
        <fullName evidence="1">Uncharacterized protein</fullName>
    </submittedName>
</protein>
<sequence length="278" mass="31946">MELKKGALSSLEYKFGYVDASPSELIQNSSESFLCVGITTFFKVDRDNLLNLTQFKKVRGIKRKLQVQNYLIQAIHQKKIVPFGMISWNYRDIALKNGEFILKDAQIIHQSNQTANTVVVNNHEISIGLATSLGWYAIVIAMFLKFMGEVAKAVNQEKVAIFLDLLPGDNFKKQRNFEIVEQIINNSQLKGFQENALADYNLNLIGYGYGMHDKSTKNLKNDYEFVITDWIVQSFYSLIKYEKEDLDKSSEAFKLSKLATFLIDNRYFKIKNAFSLIQ</sequence>
<dbReference type="Proteomes" id="UP000216605">
    <property type="component" value="Unassembled WGS sequence"/>
</dbReference>
<dbReference type="AlphaFoldDB" id="A0A255Z2F5"/>
<comment type="caution">
    <text evidence="1">The sequence shown here is derived from an EMBL/GenBank/DDBJ whole genome shotgun (WGS) entry which is preliminary data.</text>
</comment>
<gene>
    <name evidence="1" type="ORF">CHU92_10745</name>
</gene>
<proteinExistence type="predicted"/>
<dbReference type="RefSeq" id="WP_094415438.1">
    <property type="nucleotide sequence ID" value="NZ_NOXV01000281.1"/>
</dbReference>
<organism evidence="1 2">
    <name type="scientific">Flavobacterium cyanobacteriorum</name>
    <dbReference type="NCBI Taxonomy" id="2022802"/>
    <lineage>
        <taxon>Bacteria</taxon>
        <taxon>Pseudomonadati</taxon>
        <taxon>Bacteroidota</taxon>
        <taxon>Flavobacteriia</taxon>
        <taxon>Flavobacteriales</taxon>
        <taxon>Flavobacteriaceae</taxon>
        <taxon>Flavobacterium</taxon>
    </lineage>
</organism>
<accession>A0A255Z2F5</accession>
<evidence type="ECO:0000313" key="2">
    <source>
        <dbReference type="Proteomes" id="UP000216605"/>
    </source>
</evidence>
<keyword evidence="2" id="KW-1185">Reference proteome</keyword>
<name>A0A255Z2F5_9FLAO</name>
<dbReference type="EMBL" id="NOXV01000281">
    <property type="protein sequence ID" value="OYQ35683.1"/>
    <property type="molecule type" value="Genomic_DNA"/>
</dbReference>